<sequence length="112" mass="12498">MSPCGGMTRQLTPFRIDCGTCSGLSAKYPKVGRQEFCIGESLEPREATQSSKTTAKPTLREGGRGHTKHNLPMLLLVFFLHGYTRQGRGLGRAAFFFLLLLSFFFSSFCFCF</sequence>
<feature type="compositionally biased region" description="Polar residues" evidence="1">
    <location>
        <begin position="47"/>
        <end position="56"/>
    </location>
</feature>
<proteinExistence type="predicted"/>
<reference evidence="3 4" key="1">
    <citation type="submission" date="2019-05" db="EMBL/GenBank/DDBJ databases">
        <title>Another draft genome of Portunus trituberculatus and its Hox gene families provides insights of decapod evolution.</title>
        <authorList>
            <person name="Jeong J.-H."/>
            <person name="Song I."/>
            <person name="Kim S."/>
            <person name="Choi T."/>
            <person name="Kim D."/>
            <person name="Ryu S."/>
            <person name="Kim W."/>
        </authorList>
    </citation>
    <scope>NUCLEOTIDE SEQUENCE [LARGE SCALE GENOMIC DNA]</scope>
    <source>
        <tissue evidence="3">Muscle</tissue>
    </source>
</reference>
<organism evidence="3 4">
    <name type="scientific">Portunus trituberculatus</name>
    <name type="common">Swimming crab</name>
    <name type="synonym">Neptunus trituberculatus</name>
    <dbReference type="NCBI Taxonomy" id="210409"/>
    <lineage>
        <taxon>Eukaryota</taxon>
        <taxon>Metazoa</taxon>
        <taxon>Ecdysozoa</taxon>
        <taxon>Arthropoda</taxon>
        <taxon>Crustacea</taxon>
        <taxon>Multicrustacea</taxon>
        <taxon>Malacostraca</taxon>
        <taxon>Eumalacostraca</taxon>
        <taxon>Eucarida</taxon>
        <taxon>Decapoda</taxon>
        <taxon>Pleocyemata</taxon>
        <taxon>Brachyura</taxon>
        <taxon>Eubrachyura</taxon>
        <taxon>Portunoidea</taxon>
        <taxon>Portunidae</taxon>
        <taxon>Portuninae</taxon>
        <taxon>Portunus</taxon>
    </lineage>
</organism>
<protein>
    <submittedName>
        <fullName evidence="3">Uncharacterized protein</fullName>
    </submittedName>
</protein>
<evidence type="ECO:0000313" key="3">
    <source>
        <dbReference type="EMBL" id="MPD01855.1"/>
    </source>
</evidence>
<evidence type="ECO:0000256" key="2">
    <source>
        <dbReference type="SAM" id="Phobius"/>
    </source>
</evidence>
<accession>A0A5B7KB60</accession>
<dbReference type="Proteomes" id="UP000324222">
    <property type="component" value="Unassembled WGS sequence"/>
</dbReference>
<dbReference type="EMBL" id="VSRR010128869">
    <property type="protein sequence ID" value="MPD01855.1"/>
    <property type="molecule type" value="Genomic_DNA"/>
</dbReference>
<evidence type="ECO:0000313" key="4">
    <source>
        <dbReference type="Proteomes" id="UP000324222"/>
    </source>
</evidence>
<evidence type="ECO:0000256" key="1">
    <source>
        <dbReference type="SAM" id="MobiDB-lite"/>
    </source>
</evidence>
<comment type="caution">
    <text evidence="3">The sequence shown here is derived from an EMBL/GenBank/DDBJ whole genome shotgun (WGS) entry which is preliminary data.</text>
</comment>
<keyword evidence="2" id="KW-0472">Membrane</keyword>
<keyword evidence="4" id="KW-1185">Reference proteome</keyword>
<keyword evidence="2" id="KW-0812">Transmembrane</keyword>
<name>A0A5B7KB60_PORTR</name>
<keyword evidence="2" id="KW-1133">Transmembrane helix</keyword>
<feature type="region of interest" description="Disordered" evidence="1">
    <location>
        <begin position="42"/>
        <end position="66"/>
    </location>
</feature>
<feature type="transmembrane region" description="Helical" evidence="2">
    <location>
        <begin position="90"/>
        <end position="111"/>
    </location>
</feature>
<dbReference type="AlphaFoldDB" id="A0A5B7KB60"/>
<gene>
    <name evidence="3" type="ORF">E2C01_097400</name>
</gene>